<dbReference type="AlphaFoldDB" id="A0A1C3KGV2"/>
<evidence type="ECO:0000256" key="12">
    <source>
        <dbReference type="ARBA" id="ARBA00023288"/>
    </source>
</evidence>
<evidence type="ECO:0000256" key="14">
    <source>
        <dbReference type="RuleBase" id="RU369056"/>
    </source>
</evidence>
<dbReference type="Proteomes" id="UP000243200">
    <property type="component" value="Unassembled WGS sequence"/>
</dbReference>
<keyword evidence="10 14" id="KW-1015">Disulfide bond</keyword>
<gene>
    <name evidence="17" type="primary">CSP</name>
    <name evidence="17" type="ORF">POWCR01_000063800</name>
</gene>
<dbReference type="GO" id="GO:0009986">
    <property type="term" value="C:cell surface"/>
    <property type="evidence" value="ECO:0007669"/>
    <property type="project" value="UniProtKB-UniRule"/>
</dbReference>
<dbReference type="SUPFAM" id="SSF82895">
    <property type="entry name" value="TSP-1 type 1 repeat"/>
    <property type="match status" value="1"/>
</dbReference>
<evidence type="ECO:0000256" key="11">
    <source>
        <dbReference type="ARBA" id="ARBA00023180"/>
    </source>
</evidence>
<name>A0A1C3KGV2_PLAOA</name>
<keyword evidence="16" id="KW-0812">Transmembrane</keyword>
<evidence type="ECO:0000313" key="17">
    <source>
        <dbReference type="EMBL" id="SBT72933.1"/>
    </source>
</evidence>
<comment type="subcellular location">
    <subcellularLocation>
        <location evidence="14">Cell membrane</location>
        <topology evidence="14">Lipid-anchor</topology>
        <topology evidence="14">GPI-anchor</topology>
    </subcellularLocation>
    <subcellularLocation>
        <location evidence="1 14">Cytoplasm</location>
    </subcellularLocation>
    <text evidence="14">Localizes to the cytoplasm and the cell membrane in oocysts at day 6 post infection and then gradually distributes over the entire cell surface of the sporoblast and the budding sporozoites.</text>
</comment>
<comment type="domain">
    <text evidence="14">The N-terminus is involved in the initial binding to heparan sulfate proteoglycans (HSPGs) on the surface of host hepatocytes. The N-terminus masks the TSP type-1 (TSR) domain which maintains the sporozoites in a migratory state, enabling them to complete their journey to the salivary gland in the mosquito vector and then to the host liver. The unmasking of the TSP type-1 (TSR) domain when the sporozoite interacts with the host hepatocyte also protects sporozoites from host antibodies.</text>
</comment>
<keyword evidence="12 14" id="KW-0449">Lipoprotein</keyword>
<dbReference type="InterPro" id="IPR003067">
    <property type="entry name" value="Crcmsprzoite"/>
</dbReference>
<dbReference type="InterPro" id="IPR000884">
    <property type="entry name" value="TSP1_rpt"/>
</dbReference>
<dbReference type="EMBL" id="FLRJ01000178">
    <property type="protein sequence ID" value="SBT72933.1"/>
    <property type="molecule type" value="Genomic_DNA"/>
</dbReference>
<feature type="compositionally biased region" description="Basic and acidic residues" evidence="15">
    <location>
        <begin position="236"/>
        <end position="248"/>
    </location>
</feature>
<protein>
    <recommendedName>
        <fullName evidence="14">Circumsporozoite protein</fullName>
        <shortName evidence="14">CS</shortName>
    </recommendedName>
    <component>
        <recommendedName>
            <fullName evidence="14">Circumsporozoite protein C-terminus</fullName>
        </recommendedName>
    </component>
</protein>
<evidence type="ECO:0000256" key="8">
    <source>
        <dbReference type="ARBA" id="ARBA00022737"/>
    </source>
</evidence>
<evidence type="ECO:0000313" key="18">
    <source>
        <dbReference type="Proteomes" id="UP000243200"/>
    </source>
</evidence>
<dbReference type="SMART" id="SM00209">
    <property type="entry name" value="TSP1"/>
    <property type="match status" value="1"/>
</dbReference>
<dbReference type="Pfam" id="PF00090">
    <property type="entry name" value="TSP_1"/>
    <property type="match status" value="1"/>
</dbReference>
<keyword evidence="4 14" id="KW-0963">Cytoplasm</keyword>
<feature type="signal peptide" evidence="14">
    <location>
        <begin position="1"/>
        <end position="23"/>
    </location>
</feature>
<dbReference type="VEuPathDB" id="PlasmoDB:POWCR01_000063800"/>
<dbReference type="GO" id="GO:0098552">
    <property type="term" value="C:side of membrane"/>
    <property type="evidence" value="ECO:0007669"/>
    <property type="project" value="UniProtKB-KW"/>
</dbReference>
<feature type="region of interest" description="Disordered" evidence="15">
    <location>
        <begin position="74"/>
        <end position="259"/>
    </location>
</feature>
<sequence length="339" mass="35892">MRNLAIFAVSAFLFADSGYPVYAHNGNSMEGRKLNELCYNNVDLYNTLFDGLDVESSTNQAFFLNSKKTLRLLNENPKENKKKRKDDKIPVENKLKQGDRENDPPAPVPQGDPPAPVPQGDPPAAVPQGDPPAPVPQGDPPAPQGDPPAPVPQGDPPAPVPQGDPPAPVPQGNPPAPVPQGDPPAPQGDPPAPVPQGDPPAPAPQGDPPAPAPQGDGKPPAPAPQGDGNQPAPGKGKSENQKEKDEKNAANNPPSEDDIKKYIDKIRKDITENWSPCSVTCGLGVRVRRKAGASAKKANELTINDVETEICKIENCSSIFNVVSNSIGLVIFLFLVFFH</sequence>
<keyword evidence="6 14" id="KW-0336">GPI-anchor</keyword>
<evidence type="ECO:0000256" key="4">
    <source>
        <dbReference type="ARBA" id="ARBA00022490"/>
    </source>
</evidence>
<evidence type="ECO:0000256" key="3">
    <source>
        <dbReference type="ARBA" id="ARBA00022475"/>
    </source>
</evidence>
<evidence type="ECO:0000256" key="10">
    <source>
        <dbReference type="ARBA" id="ARBA00023157"/>
    </source>
</evidence>
<keyword evidence="7 14" id="KW-0732">Signal</keyword>
<evidence type="ECO:0000256" key="13">
    <source>
        <dbReference type="ARBA" id="ARBA00045806"/>
    </source>
</evidence>
<feature type="transmembrane region" description="Helical" evidence="16">
    <location>
        <begin position="319"/>
        <end position="338"/>
    </location>
</feature>
<keyword evidence="5 14" id="KW-0748">Sporozoite</keyword>
<evidence type="ECO:0000256" key="9">
    <source>
        <dbReference type="ARBA" id="ARBA00023136"/>
    </source>
</evidence>
<accession>A0A1C3KGV2</accession>
<comment type="domain">
    <text evidence="14">The GPI-anchor is essential for cell membrane localization and for sporozoite formation inside the oocyst.</text>
</comment>
<evidence type="ECO:0000256" key="7">
    <source>
        <dbReference type="ARBA" id="ARBA00022729"/>
    </source>
</evidence>
<dbReference type="PROSITE" id="PS50092">
    <property type="entry name" value="TSP1"/>
    <property type="match status" value="1"/>
</dbReference>
<comment type="function">
    <text evidence="13 14">Essential sporozoite protein. In the mosquito vector, required for sporozoite development in the oocyst, migration through the vector hemolymph and entry into the vector salivary glands. In the vertebrate host, required for sporozoite migration through the host dermis and infection of host hepatocytes. Binds to highly sulfated heparan sulfate proteoglycans (HSPGs) on the surface of host hepatocytes.</text>
</comment>
<dbReference type="OrthoDB" id="5989160at2759"/>
<dbReference type="PRINTS" id="PR01303">
    <property type="entry name" value="CRCMSPRZOITE"/>
</dbReference>
<reference evidence="17 18" key="1">
    <citation type="submission" date="2016-06" db="EMBL/GenBank/DDBJ databases">
        <authorList>
            <consortium name="Pathogen Informatics"/>
        </authorList>
    </citation>
    <scope>NUCLEOTIDE SEQUENCE [LARGE SCALE GENOMIC DNA]</scope>
</reference>
<feature type="compositionally biased region" description="Low complexity" evidence="15">
    <location>
        <begin position="213"/>
        <end position="228"/>
    </location>
</feature>
<evidence type="ECO:0000256" key="5">
    <source>
        <dbReference type="ARBA" id="ARBA00022522"/>
    </source>
</evidence>
<feature type="compositionally biased region" description="Basic and acidic residues" evidence="15">
    <location>
        <begin position="86"/>
        <end position="103"/>
    </location>
</feature>
<keyword evidence="16" id="KW-1133">Transmembrane helix</keyword>
<organism evidence="17 18">
    <name type="scientific">Plasmodium ovale</name>
    <name type="common">malaria parasite P. ovale</name>
    <dbReference type="NCBI Taxonomy" id="36330"/>
    <lineage>
        <taxon>Eukaryota</taxon>
        <taxon>Sar</taxon>
        <taxon>Alveolata</taxon>
        <taxon>Apicomplexa</taxon>
        <taxon>Aconoidasida</taxon>
        <taxon>Haemosporida</taxon>
        <taxon>Plasmodiidae</taxon>
        <taxon>Plasmodium</taxon>
        <taxon>Plasmodium (Plasmodium)</taxon>
    </lineage>
</organism>
<dbReference type="GO" id="GO:0005886">
    <property type="term" value="C:plasma membrane"/>
    <property type="evidence" value="ECO:0007669"/>
    <property type="project" value="UniProtKB-SubCell"/>
</dbReference>
<keyword evidence="3 14" id="KW-1003">Cell membrane</keyword>
<dbReference type="Gene3D" id="2.20.100.10">
    <property type="entry name" value="Thrombospondin type-1 (TSP1) repeat"/>
    <property type="match status" value="1"/>
</dbReference>
<evidence type="ECO:0000256" key="15">
    <source>
        <dbReference type="SAM" id="MobiDB-lite"/>
    </source>
</evidence>
<comment type="similarity">
    <text evidence="2 14">Belongs to the plasmodium circumsporozoite protein family.</text>
</comment>
<keyword evidence="9 14" id="KW-0472">Membrane</keyword>
<keyword evidence="8" id="KW-0677">Repeat</keyword>
<evidence type="ECO:0000256" key="1">
    <source>
        <dbReference type="ARBA" id="ARBA00004496"/>
    </source>
</evidence>
<keyword evidence="11 14" id="KW-0325">Glycoprotein</keyword>
<comment type="domain">
    <text evidence="14">The TSP type-1 (TSR) domain is required for sporozoite development and invasion. CSP has two conformational states, an adhesive conformation in which the TSP type-1 (TSR) domain is exposed and a nonadhesive conformation in which the TSR is masked by the N-terminus. TSR-exposed conformation occurs during sporozoite development in the oocyst in the mosquito vector and during host hepatocyte invasion. TSR-masked conformation occurs during sporozoite migration through the hemolymph to salivary glands in the mosquito vector and in the host dermis.</text>
</comment>
<dbReference type="InterPro" id="IPR036383">
    <property type="entry name" value="TSP1_rpt_sf"/>
</dbReference>
<comment type="function">
    <molecule>Circumsporozoite protein C-terminus</molecule>
    <text evidence="14">In the vertebrate host, binds to highly sulfated heparan sulfate proteoglycans (HSPGs) on the surface of host hepatocytes and is required for sporozoite invasion of the host hepatocytes.</text>
</comment>
<evidence type="ECO:0000256" key="6">
    <source>
        <dbReference type="ARBA" id="ARBA00022622"/>
    </source>
</evidence>
<evidence type="ECO:0000256" key="16">
    <source>
        <dbReference type="SAM" id="Phobius"/>
    </source>
</evidence>
<proteinExistence type="inferred from homology"/>
<dbReference type="GO" id="GO:0005737">
    <property type="term" value="C:cytoplasm"/>
    <property type="evidence" value="ECO:0007669"/>
    <property type="project" value="UniProtKB-SubCell"/>
</dbReference>
<feature type="chain" id="PRO_5035966159" description="Circumsporozoite protein" evidence="14">
    <location>
        <begin position="24"/>
        <end position="339"/>
    </location>
</feature>
<dbReference type="VEuPathDB" id="PlasmoDB:PocGH01_00239700"/>
<evidence type="ECO:0000256" key="2">
    <source>
        <dbReference type="ARBA" id="ARBA00006241"/>
    </source>
</evidence>
<feature type="compositionally biased region" description="Pro residues" evidence="15">
    <location>
        <begin position="104"/>
        <end position="212"/>
    </location>
</feature>